<organism evidence="8 9">
    <name type="scientific">Zobellia amurskyensis</name>
    <dbReference type="NCBI Taxonomy" id="248905"/>
    <lineage>
        <taxon>Bacteria</taxon>
        <taxon>Pseudomonadati</taxon>
        <taxon>Bacteroidota</taxon>
        <taxon>Flavobacteriia</taxon>
        <taxon>Flavobacteriales</taxon>
        <taxon>Flavobacteriaceae</taxon>
        <taxon>Zobellia</taxon>
    </lineage>
</organism>
<evidence type="ECO:0000256" key="3">
    <source>
        <dbReference type="ARBA" id="ARBA00022692"/>
    </source>
</evidence>
<keyword evidence="4 6" id="KW-1133">Transmembrane helix</keyword>
<dbReference type="NCBIfam" id="TIGR03954">
    <property type="entry name" value="integ_memb_HG"/>
    <property type="match status" value="1"/>
</dbReference>
<dbReference type="GO" id="GO:0005886">
    <property type="term" value="C:plasma membrane"/>
    <property type="evidence" value="ECO:0007669"/>
    <property type="project" value="UniProtKB-SubCell"/>
</dbReference>
<dbReference type="InterPro" id="IPR023845">
    <property type="entry name" value="DUF3817_TM"/>
</dbReference>
<keyword evidence="9" id="KW-1185">Reference proteome</keyword>
<feature type="transmembrane region" description="Helical" evidence="6">
    <location>
        <begin position="38"/>
        <end position="59"/>
    </location>
</feature>
<evidence type="ECO:0000256" key="2">
    <source>
        <dbReference type="ARBA" id="ARBA00022475"/>
    </source>
</evidence>
<evidence type="ECO:0000256" key="1">
    <source>
        <dbReference type="ARBA" id="ARBA00004651"/>
    </source>
</evidence>
<evidence type="ECO:0000313" key="9">
    <source>
        <dbReference type="Proteomes" id="UP000540519"/>
    </source>
</evidence>
<protein>
    <submittedName>
        <fullName evidence="8">DUF3817 domain-containing protein</fullName>
    </submittedName>
</protein>
<keyword evidence="5 6" id="KW-0472">Membrane</keyword>
<dbReference type="EMBL" id="RCNR01000030">
    <property type="protein sequence ID" value="MUH37032.1"/>
    <property type="molecule type" value="Genomic_DNA"/>
</dbReference>
<gene>
    <name evidence="8" type="ORF">D9O36_14365</name>
</gene>
<dbReference type="RefSeq" id="WP_038234646.1">
    <property type="nucleotide sequence ID" value="NZ_RCNR01000030.1"/>
</dbReference>
<evidence type="ECO:0000256" key="6">
    <source>
        <dbReference type="SAM" id="Phobius"/>
    </source>
</evidence>
<accession>A0A7X2ZVA6</accession>
<name>A0A7X2ZVA6_9FLAO</name>
<feature type="transmembrane region" description="Helical" evidence="6">
    <location>
        <begin position="7"/>
        <end position="26"/>
    </location>
</feature>
<comment type="subcellular location">
    <subcellularLocation>
        <location evidence="1">Cell membrane</location>
        <topology evidence="1">Multi-pass membrane protein</topology>
    </subcellularLocation>
</comment>
<evidence type="ECO:0000256" key="5">
    <source>
        <dbReference type="ARBA" id="ARBA00023136"/>
    </source>
</evidence>
<evidence type="ECO:0000313" key="8">
    <source>
        <dbReference type="EMBL" id="MUH37032.1"/>
    </source>
</evidence>
<evidence type="ECO:0000256" key="4">
    <source>
        <dbReference type="ARBA" id="ARBA00022989"/>
    </source>
</evidence>
<dbReference type="Pfam" id="PF12823">
    <property type="entry name" value="DUF3817"/>
    <property type="match status" value="1"/>
</dbReference>
<reference evidence="8 9" key="1">
    <citation type="journal article" date="2019" name="Mar. Drugs">
        <title>Comparative Genomics and CAZyme Genome Repertoires of Marine Zobellia amurskyensis KMM 3526(T) and Zobellia laminariae KMM 3676(T).</title>
        <authorList>
            <person name="Chernysheva N."/>
            <person name="Bystritskaya E."/>
            <person name="Stenkova A."/>
            <person name="Golovkin I."/>
            <person name="Nedashkovskaya O."/>
            <person name="Isaeva M."/>
        </authorList>
    </citation>
    <scope>NUCLEOTIDE SEQUENCE [LARGE SCALE GENOMIC DNA]</scope>
    <source>
        <strain evidence="8 9">KMM 3526</strain>
    </source>
</reference>
<proteinExistence type="predicted"/>
<keyword evidence="3 6" id="KW-0812">Transmembrane</keyword>
<dbReference type="AlphaFoldDB" id="A0A7X2ZVA6"/>
<dbReference type="PANTHER" id="PTHR40077">
    <property type="entry name" value="MEMBRANE PROTEIN-RELATED"/>
    <property type="match status" value="1"/>
</dbReference>
<keyword evidence="2" id="KW-1003">Cell membrane</keyword>
<sequence>MLNFFRITAILEGISYLALFAVTMPLKYLAGLPMPNKYVGYAHGVLFITYIILAVVLWMEKKWSIKKGIILLVASLLPFATFYVEKKYLSENTAQA</sequence>
<feature type="transmembrane region" description="Helical" evidence="6">
    <location>
        <begin position="68"/>
        <end position="84"/>
    </location>
</feature>
<dbReference type="PANTHER" id="PTHR40077:SF2">
    <property type="entry name" value="MEMBRANE PROTEIN"/>
    <property type="match status" value="1"/>
</dbReference>
<evidence type="ECO:0000259" key="7">
    <source>
        <dbReference type="Pfam" id="PF12823"/>
    </source>
</evidence>
<comment type="caution">
    <text evidence="8">The sequence shown here is derived from an EMBL/GenBank/DDBJ whole genome shotgun (WGS) entry which is preliminary data.</text>
</comment>
<dbReference type="Proteomes" id="UP000540519">
    <property type="component" value="Unassembled WGS sequence"/>
</dbReference>
<feature type="domain" description="DUF3817" evidence="7">
    <location>
        <begin position="2"/>
        <end position="88"/>
    </location>
</feature>
<dbReference type="OrthoDB" id="1121311at2"/>